<dbReference type="AlphaFoldDB" id="A0A9P6NJ53"/>
<sequence>MNGPISRAALELSLTQDIDLMAIVKQQMENPQVSKVEDLRIKEVFQRVEFIIKVKQLFRTSATSPSERLLELHDSLVLESSPLDNITVDQLGSQFLDEFHRRSEYILDSSLGYLIMEHLQELDESSETWFNHLHLIHENFGPLRKVARLKYNVKLQEEELSKNIDTVILDQLKIVLDLLEKKNDHEIFNSGNSKLKFNN</sequence>
<keyword evidence="2" id="KW-1185">Reference proteome</keyword>
<reference evidence="1" key="1">
    <citation type="submission" date="2013-11" db="EMBL/GenBank/DDBJ databases">
        <title>Genome sequence of the fusiform rust pathogen reveals effectors for host alternation and coevolution with pine.</title>
        <authorList>
            <consortium name="DOE Joint Genome Institute"/>
            <person name="Smith K."/>
            <person name="Pendleton A."/>
            <person name="Kubisiak T."/>
            <person name="Anderson C."/>
            <person name="Salamov A."/>
            <person name="Aerts A."/>
            <person name="Riley R."/>
            <person name="Clum A."/>
            <person name="Lindquist E."/>
            <person name="Ence D."/>
            <person name="Campbell M."/>
            <person name="Kronenberg Z."/>
            <person name="Feau N."/>
            <person name="Dhillon B."/>
            <person name="Hamelin R."/>
            <person name="Burleigh J."/>
            <person name="Smith J."/>
            <person name="Yandell M."/>
            <person name="Nelson C."/>
            <person name="Grigoriev I."/>
            <person name="Davis J."/>
        </authorList>
    </citation>
    <scope>NUCLEOTIDE SEQUENCE</scope>
    <source>
        <strain evidence="1">G11</strain>
    </source>
</reference>
<dbReference type="Proteomes" id="UP000886653">
    <property type="component" value="Unassembled WGS sequence"/>
</dbReference>
<protein>
    <submittedName>
        <fullName evidence="1">Uncharacterized protein</fullName>
    </submittedName>
</protein>
<gene>
    <name evidence="1" type="ORF">CROQUDRAFT_94230</name>
</gene>
<evidence type="ECO:0000313" key="1">
    <source>
        <dbReference type="EMBL" id="KAG0145127.1"/>
    </source>
</evidence>
<accession>A0A9P6NJ53</accession>
<dbReference type="EMBL" id="MU167282">
    <property type="protein sequence ID" value="KAG0145127.1"/>
    <property type="molecule type" value="Genomic_DNA"/>
</dbReference>
<organism evidence="1 2">
    <name type="scientific">Cronartium quercuum f. sp. fusiforme G11</name>
    <dbReference type="NCBI Taxonomy" id="708437"/>
    <lineage>
        <taxon>Eukaryota</taxon>
        <taxon>Fungi</taxon>
        <taxon>Dikarya</taxon>
        <taxon>Basidiomycota</taxon>
        <taxon>Pucciniomycotina</taxon>
        <taxon>Pucciniomycetes</taxon>
        <taxon>Pucciniales</taxon>
        <taxon>Coleosporiaceae</taxon>
        <taxon>Cronartium</taxon>
    </lineage>
</organism>
<comment type="caution">
    <text evidence="1">The sequence shown here is derived from an EMBL/GenBank/DDBJ whole genome shotgun (WGS) entry which is preliminary data.</text>
</comment>
<evidence type="ECO:0000313" key="2">
    <source>
        <dbReference type="Proteomes" id="UP000886653"/>
    </source>
</evidence>
<name>A0A9P6NJ53_9BASI</name>
<proteinExistence type="predicted"/>